<evidence type="ECO:0000256" key="2">
    <source>
        <dbReference type="HAMAP-Rule" id="MF_01477"/>
    </source>
</evidence>
<gene>
    <name evidence="2 3" type="primary">rsfS</name>
    <name evidence="3" type="ORF">ENU74_06005</name>
</gene>
<dbReference type="GO" id="GO:0005737">
    <property type="term" value="C:cytoplasm"/>
    <property type="evidence" value="ECO:0007669"/>
    <property type="project" value="UniProtKB-SubCell"/>
</dbReference>
<keyword evidence="2" id="KW-0810">Translation regulation</keyword>
<proteinExistence type="inferred from homology"/>
<sequence>MENLIDYIVNILINKKATDILLLDLRRLSPIADYFLIATATSIPHAQSLCDEIELRIKQEFGLLPHHIEGYNPAQWILIDYIDVVIHIFLKEIREFYGLERLWGDAPQKRYAE</sequence>
<comment type="subunit">
    <text evidence="2">Interacts with ribosomal protein uL14 (rplN).</text>
</comment>
<organism evidence="3">
    <name type="scientific">candidate division WOR-3 bacterium</name>
    <dbReference type="NCBI Taxonomy" id="2052148"/>
    <lineage>
        <taxon>Bacteria</taxon>
        <taxon>Bacteria division WOR-3</taxon>
    </lineage>
</organism>
<protein>
    <recommendedName>
        <fullName evidence="2">Ribosomal silencing factor RsfS</fullName>
    </recommendedName>
</protein>
<dbReference type="InterPro" id="IPR004394">
    <property type="entry name" value="Iojap/RsfS/C7orf30"/>
</dbReference>
<dbReference type="GO" id="GO:0042256">
    <property type="term" value="P:cytosolic ribosome assembly"/>
    <property type="evidence" value="ECO:0007669"/>
    <property type="project" value="UniProtKB-UniRule"/>
</dbReference>
<keyword evidence="2" id="KW-0963">Cytoplasm</keyword>
<dbReference type="GO" id="GO:0090071">
    <property type="term" value="P:negative regulation of ribosome biogenesis"/>
    <property type="evidence" value="ECO:0007669"/>
    <property type="project" value="UniProtKB-UniRule"/>
</dbReference>
<accession>A0A7V4E3J0</accession>
<keyword evidence="2" id="KW-0678">Repressor</keyword>
<comment type="subcellular location">
    <subcellularLocation>
        <location evidence="2">Cytoplasm</location>
    </subcellularLocation>
</comment>
<evidence type="ECO:0000256" key="1">
    <source>
        <dbReference type="ARBA" id="ARBA00010574"/>
    </source>
</evidence>
<dbReference type="GO" id="GO:0043023">
    <property type="term" value="F:ribosomal large subunit binding"/>
    <property type="evidence" value="ECO:0007669"/>
    <property type="project" value="TreeGrafter"/>
</dbReference>
<dbReference type="PANTHER" id="PTHR21043:SF0">
    <property type="entry name" value="MITOCHONDRIAL ASSEMBLY OF RIBOSOMAL LARGE SUBUNIT PROTEIN 1"/>
    <property type="match status" value="1"/>
</dbReference>
<dbReference type="HAMAP" id="MF_01477">
    <property type="entry name" value="Iojap_RsfS"/>
    <property type="match status" value="1"/>
</dbReference>
<evidence type="ECO:0000313" key="3">
    <source>
        <dbReference type="EMBL" id="HGK64124.1"/>
    </source>
</evidence>
<dbReference type="NCBIfam" id="TIGR00090">
    <property type="entry name" value="rsfS_iojap_ybeB"/>
    <property type="match status" value="1"/>
</dbReference>
<comment type="function">
    <text evidence="2">Functions as a ribosomal silencing factor. Interacts with ribosomal protein uL14 (rplN), blocking formation of intersubunit bridge B8. Prevents association of the 30S and 50S ribosomal subunits and the formation of functional ribosomes, thus repressing translation.</text>
</comment>
<dbReference type="SUPFAM" id="SSF81301">
    <property type="entry name" value="Nucleotidyltransferase"/>
    <property type="match status" value="1"/>
</dbReference>
<reference evidence="3" key="1">
    <citation type="journal article" date="2020" name="mSystems">
        <title>Genome- and Community-Level Interaction Insights into Carbon Utilization and Element Cycling Functions of Hydrothermarchaeota in Hydrothermal Sediment.</title>
        <authorList>
            <person name="Zhou Z."/>
            <person name="Liu Y."/>
            <person name="Xu W."/>
            <person name="Pan J."/>
            <person name="Luo Z.H."/>
            <person name="Li M."/>
        </authorList>
    </citation>
    <scope>NUCLEOTIDE SEQUENCE [LARGE SCALE GENOMIC DNA]</scope>
    <source>
        <strain evidence="3">SpSt-697</strain>
    </source>
</reference>
<dbReference type="AlphaFoldDB" id="A0A7V4E3J0"/>
<dbReference type="Pfam" id="PF02410">
    <property type="entry name" value="RsfS"/>
    <property type="match status" value="1"/>
</dbReference>
<dbReference type="InterPro" id="IPR043519">
    <property type="entry name" value="NT_sf"/>
</dbReference>
<dbReference type="Gene3D" id="3.30.460.10">
    <property type="entry name" value="Beta Polymerase, domain 2"/>
    <property type="match status" value="1"/>
</dbReference>
<comment type="caution">
    <text evidence="3">The sequence shown here is derived from an EMBL/GenBank/DDBJ whole genome shotgun (WGS) entry which is preliminary data.</text>
</comment>
<dbReference type="EMBL" id="DTDR01000145">
    <property type="protein sequence ID" value="HGK64124.1"/>
    <property type="molecule type" value="Genomic_DNA"/>
</dbReference>
<name>A0A7V4E3J0_UNCW3</name>
<dbReference type="GO" id="GO:0017148">
    <property type="term" value="P:negative regulation of translation"/>
    <property type="evidence" value="ECO:0007669"/>
    <property type="project" value="UniProtKB-UniRule"/>
</dbReference>
<comment type="similarity">
    <text evidence="1 2">Belongs to the Iojap/RsfS family.</text>
</comment>
<dbReference type="PANTHER" id="PTHR21043">
    <property type="entry name" value="IOJAP SUPERFAMILY ORTHOLOG"/>
    <property type="match status" value="1"/>
</dbReference>